<dbReference type="InterPro" id="IPR032675">
    <property type="entry name" value="LRR_dom_sf"/>
</dbReference>
<keyword evidence="2" id="KW-1185">Reference proteome</keyword>
<sequence>MSFIQARRSFVGYCPSLILEPGKKYPELTDLNFHFENSQTGLVLTDLLGNNMQLESIAISGHLLTPHQFELISQCKHLTQVRLKPIYFSIDEVPLNNLDFPSVTQLTIKISKYQPPTIINYLLSPFHKSVTNLTLGYSKELQEFYNSIISNFTKVTQLKLIILGKFDTLNNLTIPKSVNFLDISNYSKINDSVNNNEAIIRKLEDYHNLKRVGITYKSRCNSLLNTDCNTDYSLVDYNGCSWKVINYPLSNQFHRFL</sequence>
<evidence type="ECO:0000313" key="1">
    <source>
        <dbReference type="EMBL" id="KXN66618.1"/>
    </source>
</evidence>
<name>A0A137NVA0_CONC2</name>
<accession>A0A137NVA0</accession>
<reference evidence="1 2" key="1">
    <citation type="journal article" date="2015" name="Genome Biol. Evol.">
        <title>Phylogenomic analyses indicate that early fungi evolved digesting cell walls of algal ancestors of land plants.</title>
        <authorList>
            <person name="Chang Y."/>
            <person name="Wang S."/>
            <person name="Sekimoto S."/>
            <person name="Aerts A.L."/>
            <person name="Choi C."/>
            <person name="Clum A."/>
            <person name="LaButti K.M."/>
            <person name="Lindquist E.A."/>
            <person name="Yee Ngan C."/>
            <person name="Ohm R.A."/>
            <person name="Salamov A.A."/>
            <person name="Grigoriev I.V."/>
            <person name="Spatafora J.W."/>
            <person name="Berbee M.L."/>
        </authorList>
    </citation>
    <scope>NUCLEOTIDE SEQUENCE [LARGE SCALE GENOMIC DNA]</scope>
    <source>
        <strain evidence="1 2">NRRL 28638</strain>
    </source>
</reference>
<evidence type="ECO:0008006" key="3">
    <source>
        <dbReference type="Google" id="ProtNLM"/>
    </source>
</evidence>
<proteinExistence type="predicted"/>
<dbReference type="Gene3D" id="3.80.10.10">
    <property type="entry name" value="Ribonuclease Inhibitor"/>
    <property type="match status" value="1"/>
</dbReference>
<dbReference type="EMBL" id="KQ964705">
    <property type="protein sequence ID" value="KXN66618.1"/>
    <property type="molecule type" value="Genomic_DNA"/>
</dbReference>
<protein>
    <recommendedName>
        <fullName evidence="3">F-box domain-containing protein</fullName>
    </recommendedName>
</protein>
<organism evidence="1 2">
    <name type="scientific">Conidiobolus coronatus (strain ATCC 28846 / CBS 209.66 / NRRL 28638)</name>
    <name type="common">Delacroixia coronata</name>
    <dbReference type="NCBI Taxonomy" id="796925"/>
    <lineage>
        <taxon>Eukaryota</taxon>
        <taxon>Fungi</taxon>
        <taxon>Fungi incertae sedis</taxon>
        <taxon>Zoopagomycota</taxon>
        <taxon>Entomophthoromycotina</taxon>
        <taxon>Entomophthoromycetes</taxon>
        <taxon>Entomophthorales</taxon>
        <taxon>Ancylistaceae</taxon>
        <taxon>Conidiobolus</taxon>
    </lineage>
</organism>
<dbReference type="SUPFAM" id="SSF52047">
    <property type="entry name" value="RNI-like"/>
    <property type="match status" value="1"/>
</dbReference>
<dbReference type="Proteomes" id="UP000070444">
    <property type="component" value="Unassembled WGS sequence"/>
</dbReference>
<gene>
    <name evidence="1" type="ORF">CONCODRAFT_73580</name>
</gene>
<evidence type="ECO:0000313" key="2">
    <source>
        <dbReference type="Proteomes" id="UP000070444"/>
    </source>
</evidence>
<dbReference type="AlphaFoldDB" id="A0A137NVA0"/>